<dbReference type="OrthoDB" id="9771883at2"/>
<dbReference type="GO" id="GO:0008691">
    <property type="term" value="F:3-hydroxybutyryl-CoA dehydrogenase activity"/>
    <property type="evidence" value="ECO:0007669"/>
    <property type="project" value="TreeGrafter"/>
</dbReference>
<dbReference type="AlphaFoldDB" id="A0A4Q7PH55"/>
<sequence length="406" mass="45367">MTLQSTIHAIGIIGSGTMGSGIAQVAATAGSAVIVFDTNKEALEKSEKALEKILTRLVEKERITTTAKQDIQSNIRYVNNLKELKDTDLVIEAIVEDLSIKQKVFSELENYVSANTILASNTSSLSIASIASSLDKPERCIGIHFFNPAPLMKLVEVIPAVQTSKEVLQQVVSTIKNWKKVVAIAKDTPGFIVNRVARPFYGESLRIFEEGIADIPTIDTALKSIGGFRMGPFELMDFIGNDVNYTVTETVFKAFYYDPRYKPSFTQKRLSEANYLGRKTGKGYYNYNENGKISSPNITANIATTKKDVDQYIFDRVLVMLINEAADALFWNIASAEDIDNAMTKGVNYPKGLLAWADERGISWCVTTLDELYDEYREDRYRCSPLLRRMARQQETFFASEAVTNK</sequence>
<accession>A0A4Q7PH55</accession>
<dbReference type="SUPFAM" id="SSF48179">
    <property type="entry name" value="6-phosphogluconate dehydrogenase C-terminal domain-like"/>
    <property type="match status" value="2"/>
</dbReference>
<dbReference type="Gene3D" id="1.10.1040.50">
    <property type="match status" value="1"/>
</dbReference>
<dbReference type="Pfam" id="PF02737">
    <property type="entry name" value="3HCDH_N"/>
    <property type="match status" value="1"/>
</dbReference>
<evidence type="ECO:0000259" key="3">
    <source>
        <dbReference type="Pfam" id="PF02737"/>
    </source>
</evidence>
<evidence type="ECO:0000259" key="2">
    <source>
        <dbReference type="Pfam" id="PF00725"/>
    </source>
</evidence>
<dbReference type="FunFam" id="3.40.50.720:FF:000009">
    <property type="entry name" value="Fatty oxidation complex, alpha subunit"/>
    <property type="match status" value="1"/>
</dbReference>
<dbReference type="PANTHER" id="PTHR48075">
    <property type="entry name" value="3-HYDROXYACYL-COA DEHYDROGENASE FAMILY PROTEIN"/>
    <property type="match status" value="1"/>
</dbReference>
<evidence type="ECO:0000313" key="4">
    <source>
        <dbReference type="EMBL" id="RZS99876.1"/>
    </source>
</evidence>
<feature type="domain" description="3-hydroxyacyl-CoA dehydrogenase NAD binding" evidence="3">
    <location>
        <begin position="10"/>
        <end position="187"/>
    </location>
</feature>
<dbReference type="EMBL" id="SGXE01000001">
    <property type="protein sequence ID" value="RZS99876.1"/>
    <property type="molecule type" value="Genomic_DNA"/>
</dbReference>
<protein>
    <submittedName>
        <fullName evidence="4">3-hydroxybutyryl-CoA dehydrogenase</fullName>
    </submittedName>
</protein>
<dbReference type="RefSeq" id="WP_130285690.1">
    <property type="nucleotide sequence ID" value="NZ_SGXE01000001.1"/>
</dbReference>
<feature type="domain" description="3-hydroxyacyl-CoA dehydrogenase C-terminal" evidence="2">
    <location>
        <begin position="190"/>
        <end position="287"/>
    </location>
</feature>
<dbReference type="GO" id="GO:0070403">
    <property type="term" value="F:NAD+ binding"/>
    <property type="evidence" value="ECO:0007669"/>
    <property type="project" value="InterPro"/>
</dbReference>
<feature type="domain" description="3-hydroxyacyl-CoA dehydrogenase C-terminal" evidence="2">
    <location>
        <begin position="312"/>
        <end position="395"/>
    </location>
</feature>
<organism evidence="4 5">
    <name type="scientific">Aquimarina brevivitae</name>
    <dbReference type="NCBI Taxonomy" id="323412"/>
    <lineage>
        <taxon>Bacteria</taxon>
        <taxon>Pseudomonadati</taxon>
        <taxon>Bacteroidota</taxon>
        <taxon>Flavobacteriia</taxon>
        <taxon>Flavobacteriales</taxon>
        <taxon>Flavobacteriaceae</taxon>
        <taxon>Aquimarina</taxon>
    </lineage>
</organism>
<dbReference type="SUPFAM" id="SSF51735">
    <property type="entry name" value="NAD(P)-binding Rossmann-fold domains"/>
    <property type="match status" value="1"/>
</dbReference>
<dbReference type="Pfam" id="PF00725">
    <property type="entry name" value="3HCDH"/>
    <property type="match status" value="2"/>
</dbReference>
<reference evidence="4 5" key="1">
    <citation type="submission" date="2019-02" db="EMBL/GenBank/DDBJ databases">
        <title>Genomic Encyclopedia of Type Strains, Phase IV (KMG-IV): sequencing the most valuable type-strain genomes for metagenomic binning, comparative biology and taxonomic classification.</title>
        <authorList>
            <person name="Goeker M."/>
        </authorList>
    </citation>
    <scope>NUCLEOTIDE SEQUENCE [LARGE SCALE GENOMIC DNA]</scope>
    <source>
        <strain evidence="4 5">DSM 17196</strain>
    </source>
</reference>
<evidence type="ECO:0000313" key="5">
    <source>
        <dbReference type="Proteomes" id="UP000292262"/>
    </source>
</evidence>
<dbReference type="InterPro" id="IPR008927">
    <property type="entry name" value="6-PGluconate_DH-like_C_sf"/>
</dbReference>
<dbReference type="GO" id="GO:0006635">
    <property type="term" value="P:fatty acid beta-oxidation"/>
    <property type="evidence" value="ECO:0007669"/>
    <property type="project" value="TreeGrafter"/>
</dbReference>
<proteinExistence type="predicted"/>
<dbReference type="InterPro" id="IPR036291">
    <property type="entry name" value="NAD(P)-bd_dom_sf"/>
</dbReference>
<dbReference type="PANTHER" id="PTHR48075:SF5">
    <property type="entry name" value="3-HYDROXYBUTYRYL-COA DEHYDROGENASE"/>
    <property type="match status" value="1"/>
</dbReference>
<gene>
    <name evidence="4" type="ORF">EV197_1105</name>
</gene>
<evidence type="ECO:0000256" key="1">
    <source>
        <dbReference type="ARBA" id="ARBA00023002"/>
    </source>
</evidence>
<dbReference type="Proteomes" id="UP000292262">
    <property type="component" value="Unassembled WGS sequence"/>
</dbReference>
<keyword evidence="1" id="KW-0560">Oxidoreductase</keyword>
<dbReference type="InterPro" id="IPR006180">
    <property type="entry name" value="3-OHacyl-CoA_DH_CS"/>
</dbReference>
<dbReference type="InterPro" id="IPR006108">
    <property type="entry name" value="3HC_DH_C"/>
</dbReference>
<comment type="caution">
    <text evidence="4">The sequence shown here is derived from an EMBL/GenBank/DDBJ whole genome shotgun (WGS) entry which is preliminary data.</text>
</comment>
<name>A0A4Q7PH55_9FLAO</name>
<dbReference type="PROSITE" id="PS00067">
    <property type="entry name" value="3HCDH"/>
    <property type="match status" value="1"/>
</dbReference>
<dbReference type="Gene3D" id="3.40.50.720">
    <property type="entry name" value="NAD(P)-binding Rossmann-like Domain"/>
    <property type="match status" value="1"/>
</dbReference>
<dbReference type="InterPro" id="IPR006176">
    <property type="entry name" value="3-OHacyl-CoA_DH_NAD-bd"/>
</dbReference>
<keyword evidence="5" id="KW-1185">Reference proteome</keyword>